<dbReference type="PANTHER" id="PTHR36766:SF3">
    <property type="entry name" value="RPW8 DOMAIN-CONTAINING PROTEIN"/>
    <property type="match status" value="1"/>
</dbReference>
<comment type="caution">
    <text evidence="5">The sequence shown here is derived from an EMBL/GenBank/DDBJ whole genome shotgun (WGS) entry which is preliminary data.</text>
</comment>
<organism evidence="5 6">
    <name type="scientific">Malus domestica</name>
    <name type="common">Apple</name>
    <name type="synonym">Pyrus malus</name>
    <dbReference type="NCBI Taxonomy" id="3750"/>
    <lineage>
        <taxon>Eukaryota</taxon>
        <taxon>Viridiplantae</taxon>
        <taxon>Streptophyta</taxon>
        <taxon>Embryophyta</taxon>
        <taxon>Tracheophyta</taxon>
        <taxon>Spermatophyta</taxon>
        <taxon>Magnoliopsida</taxon>
        <taxon>eudicotyledons</taxon>
        <taxon>Gunneridae</taxon>
        <taxon>Pentapetalae</taxon>
        <taxon>rosids</taxon>
        <taxon>fabids</taxon>
        <taxon>Rosales</taxon>
        <taxon>Rosaceae</taxon>
        <taxon>Amygdaloideae</taxon>
        <taxon>Maleae</taxon>
        <taxon>Malus</taxon>
    </lineage>
</organism>
<dbReference type="PROSITE" id="PS51153">
    <property type="entry name" value="RPW8"/>
    <property type="match status" value="1"/>
</dbReference>
<dbReference type="InterPro" id="IPR032675">
    <property type="entry name" value="LRR_dom_sf"/>
</dbReference>
<evidence type="ECO:0000259" key="4">
    <source>
        <dbReference type="PROSITE" id="PS51153"/>
    </source>
</evidence>
<protein>
    <recommendedName>
        <fullName evidence="4">RPW8 domain-containing protein</fullName>
    </recommendedName>
</protein>
<dbReference type="AlphaFoldDB" id="A0A498KJ58"/>
<dbReference type="InterPro" id="IPR002182">
    <property type="entry name" value="NB-ARC"/>
</dbReference>
<dbReference type="InterPro" id="IPR055414">
    <property type="entry name" value="LRR_R13L4/SHOC2-like"/>
</dbReference>
<dbReference type="InterPro" id="IPR008808">
    <property type="entry name" value="Powdery_mildew-R_dom"/>
</dbReference>
<dbReference type="GO" id="GO:0043531">
    <property type="term" value="F:ADP binding"/>
    <property type="evidence" value="ECO:0007669"/>
    <property type="project" value="InterPro"/>
</dbReference>
<evidence type="ECO:0000256" key="1">
    <source>
        <dbReference type="ARBA" id="ARBA00008894"/>
    </source>
</evidence>
<gene>
    <name evidence="5" type="ORF">DVH24_026347</name>
</gene>
<keyword evidence="2" id="KW-0677">Repeat</keyword>
<evidence type="ECO:0000313" key="6">
    <source>
        <dbReference type="Proteomes" id="UP000290289"/>
    </source>
</evidence>
<dbReference type="Gene3D" id="3.80.10.10">
    <property type="entry name" value="Ribonuclease Inhibitor"/>
    <property type="match status" value="1"/>
</dbReference>
<proteinExistence type="inferred from homology"/>
<dbReference type="EMBL" id="RDQH01000328">
    <property type="protein sequence ID" value="RXI07211.1"/>
    <property type="molecule type" value="Genomic_DNA"/>
</dbReference>
<dbReference type="Pfam" id="PF23598">
    <property type="entry name" value="LRR_14"/>
    <property type="match status" value="1"/>
</dbReference>
<keyword evidence="6" id="KW-1185">Reference proteome</keyword>
<feature type="domain" description="RPW8" evidence="4">
    <location>
        <begin position="126"/>
        <end position="277"/>
    </location>
</feature>
<dbReference type="SUPFAM" id="SSF52058">
    <property type="entry name" value="L domain-like"/>
    <property type="match status" value="1"/>
</dbReference>
<dbReference type="SUPFAM" id="SSF52540">
    <property type="entry name" value="P-loop containing nucleoside triphosphate hydrolases"/>
    <property type="match status" value="1"/>
</dbReference>
<evidence type="ECO:0000256" key="3">
    <source>
        <dbReference type="ARBA" id="ARBA00022821"/>
    </source>
</evidence>
<dbReference type="Gene3D" id="3.40.50.300">
    <property type="entry name" value="P-loop containing nucleotide triphosphate hydrolases"/>
    <property type="match status" value="1"/>
</dbReference>
<name>A0A498KJ58_MALDO</name>
<comment type="similarity">
    <text evidence="1">Belongs to the disease resistance NB-LRR family.</text>
</comment>
<keyword evidence="3" id="KW-0611">Plant defense</keyword>
<dbReference type="InterPro" id="IPR027417">
    <property type="entry name" value="P-loop_NTPase"/>
</dbReference>
<sequence length="374" mass="42271">MNIDYCHDLVELPAELCDLVHMKMLSITNCHKLSALPEEIGKLENLDVLRLRSCTDLVRLPVSIENLAKLCCLDMYDCLGIRKLPEGIGNMSGLRKIYMGQCSRLEELPLSAWDLDEQLEENQGMNGAGGLIGGAALGTAFNVLYDVLDELITKNVIFKPLLKEIKSRLDSLAPLLKDIEKSNKKLDLSDKELVNLKEHLEEGVEVVQKCKKVRWWSVYKRYKYANRLIDWDGSLQRLLEILNVQGIRDMKDSSLSVRNIENVLSRIESNMVIPKQPDSEAWCAVPQLPPLVVGLDVPLRELKMRLLKDQNVSMVVLTAPGGCGKTTLATKFCQDTDVKDTFKDNIFFVTVSKKPKLENIVHDLYQRKGFPNCS</sequence>
<dbReference type="Proteomes" id="UP000290289">
    <property type="component" value="Chromosome 2"/>
</dbReference>
<dbReference type="Pfam" id="PF00931">
    <property type="entry name" value="NB-ARC"/>
    <property type="match status" value="1"/>
</dbReference>
<dbReference type="Pfam" id="PF05659">
    <property type="entry name" value="RPW8"/>
    <property type="match status" value="1"/>
</dbReference>
<dbReference type="GO" id="GO:0006952">
    <property type="term" value="P:defense response"/>
    <property type="evidence" value="ECO:0007669"/>
    <property type="project" value="UniProtKB-KW"/>
</dbReference>
<accession>A0A498KJ58</accession>
<evidence type="ECO:0000256" key="2">
    <source>
        <dbReference type="ARBA" id="ARBA00022737"/>
    </source>
</evidence>
<dbReference type="PANTHER" id="PTHR36766">
    <property type="entry name" value="PLANT BROAD-SPECTRUM MILDEW RESISTANCE PROTEIN RPW8"/>
    <property type="match status" value="1"/>
</dbReference>
<evidence type="ECO:0000313" key="5">
    <source>
        <dbReference type="EMBL" id="RXI07211.1"/>
    </source>
</evidence>
<reference evidence="5 6" key="1">
    <citation type="submission" date="2018-10" db="EMBL/GenBank/DDBJ databases">
        <title>A high-quality apple genome assembly.</title>
        <authorList>
            <person name="Hu J."/>
        </authorList>
    </citation>
    <scope>NUCLEOTIDE SEQUENCE [LARGE SCALE GENOMIC DNA]</scope>
    <source>
        <strain evidence="6">cv. HFTH1</strain>
        <tissue evidence="5">Young leaf</tissue>
    </source>
</reference>